<name>A0ABV6KYF2_9BACI</name>
<reference evidence="2 3" key="1">
    <citation type="submission" date="2024-09" db="EMBL/GenBank/DDBJ databases">
        <authorList>
            <person name="Sun Q."/>
            <person name="Mori K."/>
        </authorList>
    </citation>
    <scope>NUCLEOTIDE SEQUENCE [LARGE SCALE GENOMIC DNA]</scope>
    <source>
        <strain evidence="2 3">CGMCC 1.9126</strain>
    </source>
</reference>
<evidence type="ECO:0000313" key="3">
    <source>
        <dbReference type="Proteomes" id="UP001589738"/>
    </source>
</evidence>
<keyword evidence="1 2" id="KW-0808">Transferase</keyword>
<dbReference type="EMBL" id="JBHLUU010000125">
    <property type="protein sequence ID" value="MFC0477880.1"/>
    <property type="molecule type" value="Genomic_DNA"/>
</dbReference>
<keyword evidence="3" id="KW-1185">Reference proteome</keyword>
<accession>A0ABV6KYF2</accession>
<dbReference type="SUPFAM" id="SSF53756">
    <property type="entry name" value="UDP-Glycosyltransferase/glycogen phosphorylase"/>
    <property type="match status" value="1"/>
</dbReference>
<keyword evidence="2" id="KW-0328">Glycosyltransferase</keyword>
<evidence type="ECO:0000313" key="2">
    <source>
        <dbReference type="EMBL" id="MFC0477880.1"/>
    </source>
</evidence>
<dbReference type="Pfam" id="PF13692">
    <property type="entry name" value="Glyco_trans_1_4"/>
    <property type="match status" value="1"/>
</dbReference>
<dbReference type="PANTHER" id="PTHR46401">
    <property type="entry name" value="GLYCOSYLTRANSFERASE WBBK-RELATED"/>
    <property type="match status" value="1"/>
</dbReference>
<proteinExistence type="predicted"/>
<dbReference type="GO" id="GO:0016757">
    <property type="term" value="F:glycosyltransferase activity"/>
    <property type="evidence" value="ECO:0007669"/>
    <property type="project" value="UniProtKB-KW"/>
</dbReference>
<evidence type="ECO:0000256" key="1">
    <source>
        <dbReference type="ARBA" id="ARBA00022679"/>
    </source>
</evidence>
<organism evidence="2 3">
    <name type="scientific">Robertmurraya beringensis</name>
    <dbReference type="NCBI Taxonomy" id="641660"/>
    <lineage>
        <taxon>Bacteria</taxon>
        <taxon>Bacillati</taxon>
        <taxon>Bacillota</taxon>
        <taxon>Bacilli</taxon>
        <taxon>Bacillales</taxon>
        <taxon>Bacillaceae</taxon>
        <taxon>Robertmurraya</taxon>
    </lineage>
</organism>
<dbReference type="Proteomes" id="UP001589738">
    <property type="component" value="Unassembled WGS sequence"/>
</dbReference>
<gene>
    <name evidence="2" type="ORF">ACFFHF_22080</name>
</gene>
<comment type="caution">
    <text evidence="2">The sequence shown here is derived from an EMBL/GenBank/DDBJ whole genome shotgun (WGS) entry which is preliminary data.</text>
</comment>
<dbReference type="PANTHER" id="PTHR46401:SF2">
    <property type="entry name" value="GLYCOSYLTRANSFERASE WBBK-RELATED"/>
    <property type="match status" value="1"/>
</dbReference>
<dbReference type="RefSeq" id="WP_377059067.1">
    <property type="nucleotide sequence ID" value="NZ_JBHLUU010000125.1"/>
</dbReference>
<dbReference type="EC" id="2.4.-.-" evidence="2"/>
<sequence length="372" mass="43046">MMKSILLYYPFQIAKEANSGSKVRPKEIHKAFLAWGQENGIEVLLLSGSSKEREETFFQWQREGKLDNLWFCYMENQTIPFWLTDQGHIPKKPLIDQKVMSFLKAKKVPVGVFYRDVYWKFDELYPLKGIKKFIMKSIYRLEEKFYEKYCDVIFLPSEAMGRYVQIEKPMVPLPPGGKGMKGQHSKSNNGTKKGLYVGGINNEDYGLFLLLDALSLANKDQKNCELTIVCRPDEFEKLPAEKKSRLLDAGVTVKHVSGEALNTLYQEMDYAFIPRFKSVYNDFSVPVKLVEYLSNELPVIATHCEAQKDIIEADEYGLICEDNPESMAQAILRMNDKVDTYRSHIQKSFVEKHSWLARVKKVKSVLLKEESR</sequence>
<protein>
    <submittedName>
        <fullName evidence="2">Glycosyltransferase</fullName>
        <ecNumber evidence="2">2.4.-.-</ecNumber>
    </submittedName>
</protein>
<dbReference type="Gene3D" id="3.40.50.2000">
    <property type="entry name" value="Glycogen Phosphorylase B"/>
    <property type="match status" value="1"/>
</dbReference>